<dbReference type="EMBL" id="JN408834">
    <property type="protein sequence ID" value="AER41477.1"/>
    <property type="molecule type" value="Genomic_DNA"/>
</dbReference>
<evidence type="ECO:0000313" key="3">
    <source>
        <dbReference type="Proteomes" id="UP000201571"/>
    </source>
</evidence>
<evidence type="ECO:0000256" key="1">
    <source>
        <dbReference type="SAM" id="Phobius"/>
    </source>
</evidence>
<keyword evidence="1" id="KW-0472">Membrane</keyword>
<sequence>MNKCVTFYNRLVYLPILSFITLCSYSIYCISCSLFNLIKYRTHRQITVAVKKTIINKYEICGGGRKRVC</sequence>
<keyword evidence="3" id="KW-1185">Reference proteome</keyword>
<organism evidence="2 3">
    <name type="scientific">Epinotia aporema granulovirus</name>
    <dbReference type="NCBI Taxonomy" id="166056"/>
    <lineage>
        <taxon>Viruses</taxon>
        <taxon>Viruses incertae sedis</taxon>
        <taxon>Naldaviricetes</taxon>
        <taxon>Lefavirales</taxon>
        <taxon>Baculoviridae</taxon>
        <taxon>Betabaculovirus</taxon>
        <taxon>Betabaculovirus epaporemae</taxon>
    </lineage>
</organism>
<keyword evidence="1" id="KW-1133">Transmembrane helix</keyword>
<protein>
    <submittedName>
        <fullName evidence="2">Uncharacterized protein</fullName>
    </submittedName>
</protein>
<feature type="transmembrane region" description="Helical" evidence="1">
    <location>
        <begin position="12"/>
        <end position="38"/>
    </location>
</feature>
<dbReference type="GeneID" id="13842608"/>
<name>K4EQ21_9BBAC</name>
<dbReference type="RefSeq" id="YP_006908559.1">
    <property type="nucleotide sequence ID" value="NC_018875.1"/>
</dbReference>
<reference evidence="2 3" key="1">
    <citation type="journal article" date="2012" name="BMC Genomics">
        <title>Genome of Epinotia aporema granulovirus (EpapGV), a polyorganotropic fast killing betabaculovirus with a novel thymidylate kinase gene.</title>
        <authorList>
            <person name="Ferrelli M.L."/>
            <person name="Salvador R."/>
            <person name="Biedma M.E."/>
            <person name="Berretta M.F."/>
            <person name="Haase S."/>
            <person name="Sciocco-Cap A."/>
            <person name="Ghiringhelli P.D."/>
            <person name="Romanowski V."/>
        </authorList>
    </citation>
    <scope>NUCLEOTIDE SEQUENCE [LARGE SCALE GENOMIC DNA]</scope>
</reference>
<accession>K4EQ21</accession>
<keyword evidence="1" id="KW-0812">Transmembrane</keyword>
<evidence type="ECO:0000313" key="2">
    <source>
        <dbReference type="EMBL" id="AER41477.1"/>
    </source>
</evidence>
<proteinExistence type="predicted"/>
<dbReference type="Proteomes" id="UP000201571">
    <property type="component" value="Segment"/>
</dbReference>
<dbReference type="KEGG" id="vg:13842608"/>